<organism evidence="1 2">
    <name type="scientific">Dyadobacter chenwenxiniae</name>
    <dbReference type="NCBI Taxonomy" id="2906456"/>
    <lineage>
        <taxon>Bacteria</taxon>
        <taxon>Pseudomonadati</taxon>
        <taxon>Bacteroidota</taxon>
        <taxon>Cytophagia</taxon>
        <taxon>Cytophagales</taxon>
        <taxon>Spirosomataceae</taxon>
        <taxon>Dyadobacter</taxon>
    </lineage>
</organism>
<dbReference type="RefSeq" id="WP_234654009.1">
    <property type="nucleotide sequence ID" value="NZ_CP094997.1"/>
</dbReference>
<dbReference type="PROSITE" id="PS51257">
    <property type="entry name" value="PROKAR_LIPOPROTEIN"/>
    <property type="match status" value="1"/>
</dbReference>
<accession>A0A9X1TE09</accession>
<proteinExistence type="predicted"/>
<dbReference type="EMBL" id="JAJTTC010000001">
    <property type="protein sequence ID" value="MCF0060970.1"/>
    <property type="molecule type" value="Genomic_DNA"/>
</dbReference>
<reference evidence="1" key="1">
    <citation type="submission" date="2021-12" db="EMBL/GenBank/DDBJ databases">
        <title>Novel species in genus Dyadobacter.</title>
        <authorList>
            <person name="Ma C."/>
        </authorList>
    </citation>
    <scope>NUCLEOTIDE SEQUENCE</scope>
    <source>
        <strain evidence="1">LJ419</strain>
    </source>
</reference>
<evidence type="ECO:0000313" key="1">
    <source>
        <dbReference type="EMBL" id="MCF0060970.1"/>
    </source>
</evidence>
<name>A0A9X1TE09_9BACT</name>
<evidence type="ECO:0008006" key="3">
    <source>
        <dbReference type="Google" id="ProtNLM"/>
    </source>
</evidence>
<dbReference type="AlphaFoldDB" id="A0A9X1TE09"/>
<keyword evidence="2" id="KW-1185">Reference proteome</keyword>
<protein>
    <recommendedName>
        <fullName evidence="3">Lipoprotein</fullName>
    </recommendedName>
</protein>
<comment type="caution">
    <text evidence="1">The sequence shown here is derived from an EMBL/GenBank/DDBJ whole genome shotgun (WGS) entry which is preliminary data.</text>
</comment>
<dbReference type="Proteomes" id="UP001139000">
    <property type="component" value="Unassembled WGS sequence"/>
</dbReference>
<gene>
    <name evidence="1" type="ORF">LXM26_05665</name>
</gene>
<sequence>MIKKQIQILIAAGCILASCVKKESESTKVVQSDEQPGSECYSYTTEKDSAFLHIEVKSDSMITGDLEYRLFEKDRNRGKIDGKIHGDTLFASYKFMSEGVESTREVAFLKKGGNWVEGFGPAEDKNGTMFFSDRSKLDFTKGLVFRAAACP</sequence>
<evidence type="ECO:0000313" key="2">
    <source>
        <dbReference type="Proteomes" id="UP001139000"/>
    </source>
</evidence>